<sequence length="320" mass="32217">MLELLGLFLLAPLMMGLGGSASDEGVETGTFGDLEDEPETTGDDILDRITTLSGGNDVFDGEPGNDLINGGTGNDTLSGGDGVNILIGGTGNDLIQGGADADILVGEEGADRIEGGSGGDFLDGGTGADTLNGGAGNDYLFGGDGVDTLDGGLGGDVLTGGAGADVLNGGAGDDVLFSGTLGERDLSLSEWFEFGDTGTPPDDLFQSTLPDDGAVDTLMGGDGNDMMILGGGDEAEGGDGDDMFLLLAERTGDPVIINDYNTGTDQLAIEVAATDPAIVMTPIQVGSDIEYRNTEGDTVVILRNQDLTTFNPNGVSSMLV</sequence>
<dbReference type="AlphaFoldDB" id="A0A0P1FEK6"/>
<comment type="subcellular location">
    <subcellularLocation>
        <location evidence="1">Secreted</location>
    </subcellularLocation>
</comment>
<evidence type="ECO:0000256" key="3">
    <source>
        <dbReference type="SAM" id="MobiDB-lite"/>
    </source>
</evidence>
<dbReference type="InterPro" id="IPR001343">
    <property type="entry name" value="Hemolysn_Ca-bd"/>
</dbReference>
<keyword evidence="2" id="KW-0964">Secreted</keyword>
<protein>
    <submittedName>
        <fullName evidence="4">Hemolysin IA</fullName>
    </submittedName>
</protein>
<dbReference type="Pfam" id="PF00353">
    <property type="entry name" value="HemolysinCabind"/>
    <property type="match status" value="3"/>
</dbReference>
<proteinExistence type="predicted"/>
<accession>A0A0P1FEK6</accession>
<dbReference type="InterPro" id="IPR011049">
    <property type="entry name" value="Serralysin-like_metalloprot_C"/>
</dbReference>
<dbReference type="InterPro" id="IPR018511">
    <property type="entry name" value="Hemolysin-typ_Ca-bd_CS"/>
</dbReference>
<feature type="region of interest" description="Disordered" evidence="3">
    <location>
        <begin position="22"/>
        <end position="41"/>
    </location>
</feature>
<dbReference type="PRINTS" id="PR00313">
    <property type="entry name" value="CABNDNGRPT"/>
</dbReference>
<dbReference type="InterPro" id="IPR050557">
    <property type="entry name" value="RTX_toxin/Mannuronan_C5-epim"/>
</dbReference>
<evidence type="ECO:0000313" key="4">
    <source>
        <dbReference type="EMBL" id="CUH58973.1"/>
    </source>
</evidence>
<name>A0A0P1FEK6_9RHOB</name>
<dbReference type="Proteomes" id="UP000051298">
    <property type="component" value="Unassembled WGS sequence"/>
</dbReference>
<dbReference type="EMBL" id="CYRX01000008">
    <property type="protein sequence ID" value="CUH58973.1"/>
    <property type="molecule type" value="Genomic_DNA"/>
</dbReference>
<dbReference type="GO" id="GO:0005509">
    <property type="term" value="F:calcium ion binding"/>
    <property type="evidence" value="ECO:0007669"/>
    <property type="project" value="InterPro"/>
</dbReference>
<reference evidence="4 5" key="1">
    <citation type="submission" date="2015-09" db="EMBL/GenBank/DDBJ databases">
        <authorList>
            <consortium name="Swine Surveillance"/>
        </authorList>
    </citation>
    <scope>NUCLEOTIDE SEQUENCE [LARGE SCALE GENOMIC DNA]</scope>
    <source>
        <strain evidence="4 5">CECT 5294</strain>
    </source>
</reference>
<dbReference type="PROSITE" id="PS00330">
    <property type="entry name" value="HEMOLYSIN_CALCIUM"/>
    <property type="match status" value="4"/>
</dbReference>
<dbReference type="GO" id="GO:0005576">
    <property type="term" value="C:extracellular region"/>
    <property type="evidence" value="ECO:0007669"/>
    <property type="project" value="UniProtKB-SubCell"/>
</dbReference>
<dbReference type="RefSeq" id="WP_058122298.1">
    <property type="nucleotide sequence ID" value="NZ_CYRX01000008.1"/>
</dbReference>
<dbReference type="PANTHER" id="PTHR38340">
    <property type="entry name" value="S-LAYER PROTEIN"/>
    <property type="match status" value="1"/>
</dbReference>
<dbReference type="Gene3D" id="2.150.10.10">
    <property type="entry name" value="Serralysin-like metalloprotease, C-terminal"/>
    <property type="match status" value="3"/>
</dbReference>
<organism evidence="4 5">
    <name type="scientific">Thalassobacter stenotrophicus</name>
    <dbReference type="NCBI Taxonomy" id="266809"/>
    <lineage>
        <taxon>Bacteria</taxon>
        <taxon>Pseudomonadati</taxon>
        <taxon>Pseudomonadota</taxon>
        <taxon>Alphaproteobacteria</taxon>
        <taxon>Rhodobacterales</taxon>
        <taxon>Roseobacteraceae</taxon>
        <taxon>Thalassobacter</taxon>
    </lineage>
</organism>
<gene>
    <name evidence="4" type="primary">apxIA</name>
    <name evidence="4" type="ORF">THS5294_00253</name>
</gene>
<evidence type="ECO:0000313" key="5">
    <source>
        <dbReference type="Proteomes" id="UP000051298"/>
    </source>
</evidence>
<dbReference type="SUPFAM" id="SSF51120">
    <property type="entry name" value="beta-Roll"/>
    <property type="match status" value="3"/>
</dbReference>
<dbReference type="PANTHER" id="PTHR38340:SF1">
    <property type="entry name" value="S-LAYER PROTEIN"/>
    <property type="match status" value="1"/>
</dbReference>
<evidence type="ECO:0000256" key="2">
    <source>
        <dbReference type="ARBA" id="ARBA00022525"/>
    </source>
</evidence>
<evidence type="ECO:0000256" key="1">
    <source>
        <dbReference type="ARBA" id="ARBA00004613"/>
    </source>
</evidence>